<keyword evidence="1 4" id="KW-0963">Cytoplasm</keyword>
<protein>
    <recommendedName>
        <fullName evidence="4">Flagellar assembly factor FliW</fullName>
    </recommendedName>
</protein>
<dbReference type="Proteomes" id="UP000256520">
    <property type="component" value="Unassembled WGS sequence"/>
</dbReference>
<sequence>MFIQTKYLGEVEINAEKIIQFPTGLPGFGDELEFVLLHLPDNPVFQILQSTNSANVAFIVTNPYLIYESYEVNLDENILETLQIKDERDVSVFAIVTLKDPFATSTLNLKAPIIINTTKKHGKQYILSTDAYPSKAPFKNDAIDESRVR</sequence>
<comment type="caution">
    <text evidence="5">The sequence shown here is derived from an EMBL/GenBank/DDBJ whole genome shotgun (WGS) entry which is preliminary data.</text>
</comment>
<evidence type="ECO:0000313" key="6">
    <source>
        <dbReference type="Proteomes" id="UP000256520"/>
    </source>
</evidence>
<dbReference type="Pfam" id="PF02623">
    <property type="entry name" value="FliW"/>
    <property type="match status" value="1"/>
</dbReference>
<keyword evidence="5" id="KW-0966">Cell projection</keyword>
<dbReference type="GO" id="GO:0044780">
    <property type="term" value="P:bacterial-type flagellum assembly"/>
    <property type="evidence" value="ECO:0007669"/>
    <property type="project" value="UniProtKB-UniRule"/>
</dbReference>
<dbReference type="OrthoDB" id="9801235at2"/>
<keyword evidence="4" id="KW-0143">Chaperone</keyword>
<reference evidence="6" key="1">
    <citation type="submission" date="2017-11" db="EMBL/GenBank/DDBJ databases">
        <authorList>
            <person name="Zhu W."/>
        </authorList>
    </citation>
    <scope>NUCLEOTIDE SEQUENCE [LARGE SCALE GENOMIC DNA]</scope>
    <source>
        <strain evidence="6">CAU 1051</strain>
    </source>
</reference>
<dbReference type="EMBL" id="PIOD01000025">
    <property type="protein sequence ID" value="RDW15668.1"/>
    <property type="molecule type" value="Genomic_DNA"/>
</dbReference>
<dbReference type="Gene3D" id="2.30.290.10">
    <property type="entry name" value="BH3618-like"/>
    <property type="match status" value="1"/>
</dbReference>
<keyword evidence="5" id="KW-0282">Flagellum</keyword>
<name>A0A3D8PKA5_9BACI</name>
<gene>
    <name evidence="4" type="primary">fliW</name>
    <name evidence="5" type="ORF">CWR45_18010</name>
</gene>
<dbReference type="PANTHER" id="PTHR39190">
    <property type="entry name" value="FLAGELLAR ASSEMBLY FACTOR FLIW"/>
    <property type="match status" value="1"/>
</dbReference>
<evidence type="ECO:0000256" key="1">
    <source>
        <dbReference type="ARBA" id="ARBA00022490"/>
    </source>
</evidence>
<organism evidence="5 6">
    <name type="scientific">Oceanobacillus chungangensis</name>
    <dbReference type="NCBI Taxonomy" id="1229152"/>
    <lineage>
        <taxon>Bacteria</taxon>
        <taxon>Bacillati</taxon>
        <taxon>Bacillota</taxon>
        <taxon>Bacilli</taxon>
        <taxon>Bacillales</taxon>
        <taxon>Bacillaceae</taxon>
        <taxon>Oceanobacillus</taxon>
    </lineage>
</organism>
<dbReference type="GO" id="GO:0006417">
    <property type="term" value="P:regulation of translation"/>
    <property type="evidence" value="ECO:0007669"/>
    <property type="project" value="UniProtKB-KW"/>
</dbReference>
<keyword evidence="3 4" id="KW-0810">Translation regulation</keyword>
<evidence type="ECO:0000256" key="2">
    <source>
        <dbReference type="ARBA" id="ARBA00022795"/>
    </source>
</evidence>
<dbReference type="GO" id="GO:0005737">
    <property type="term" value="C:cytoplasm"/>
    <property type="evidence" value="ECO:0007669"/>
    <property type="project" value="UniProtKB-SubCell"/>
</dbReference>
<evidence type="ECO:0000256" key="3">
    <source>
        <dbReference type="ARBA" id="ARBA00022845"/>
    </source>
</evidence>
<keyword evidence="2 4" id="KW-1005">Bacterial flagellum biogenesis</keyword>
<proteinExistence type="inferred from homology"/>
<dbReference type="InterPro" id="IPR024046">
    <property type="entry name" value="Flagellar_assmbl_FliW_dom_sf"/>
</dbReference>
<dbReference type="InterPro" id="IPR003775">
    <property type="entry name" value="Flagellar_assembly_factor_FliW"/>
</dbReference>
<comment type="subunit">
    <text evidence="4">Interacts with translational regulator CsrA and flagellin(s).</text>
</comment>
<evidence type="ECO:0000313" key="5">
    <source>
        <dbReference type="EMBL" id="RDW15668.1"/>
    </source>
</evidence>
<dbReference type="PANTHER" id="PTHR39190:SF1">
    <property type="entry name" value="FLAGELLAR ASSEMBLY FACTOR FLIW"/>
    <property type="match status" value="1"/>
</dbReference>
<dbReference type="NCBIfam" id="NF009793">
    <property type="entry name" value="PRK13285.1-1"/>
    <property type="match status" value="1"/>
</dbReference>
<comment type="subcellular location">
    <subcellularLocation>
        <location evidence="4">Cytoplasm</location>
    </subcellularLocation>
</comment>
<comment type="function">
    <text evidence="4">Acts as an anti-CsrA protein, binds CsrA and prevents it from repressing translation of its target genes, one of which is flagellin. Binds to flagellin and participates in the assembly of the flagellum.</text>
</comment>
<accession>A0A3D8PKA5</accession>
<dbReference type="HAMAP" id="MF_01185">
    <property type="entry name" value="FliW"/>
    <property type="match status" value="1"/>
</dbReference>
<evidence type="ECO:0000256" key="4">
    <source>
        <dbReference type="HAMAP-Rule" id="MF_01185"/>
    </source>
</evidence>
<dbReference type="AlphaFoldDB" id="A0A3D8PKA5"/>
<comment type="similarity">
    <text evidence="4">Belongs to the FliW family.</text>
</comment>
<dbReference type="RefSeq" id="WP_115751230.1">
    <property type="nucleotide sequence ID" value="NZ_PIOD01000025.1"/>
</dbReference>
<dbReference type="SUPFAM" id="SSF141457">
    <property type="entry name" value="BH3618-like"/>
    <property type="match status" value="1"/>
</dbReference>
<keyword evidence="5" id="KW-0969">Cilium</keyword>
<keyword evidence="6" id="KW-1185">Reference proteome</keyword>